<evidence type="ECO:0000313" key="2">
    <source>
        <dbReference type="EMBL" id="KAK7293085.1"/>
    </source>
</evidence>
<proteinExistence type="predicted"/>
<feature type="coiled-coil region" evidence="1">
    <location>
        <begin position="531"/>
        <end position="558"/>
    </location>
</feature>
<dbReference type="Proteomes" id="UP001359559">
    <property type="component" value="Unassembled WGS sequence"/>
</dbReference>
<keyword evidence="3" id="KW-1185">Reference proteome</keyword>
<name>A0AAN9J6C1_CLITE</name>
<sequence length="882" mass="98798">MHKQYDEEFDSGEDQAVIIVNPKNKKALGITSDVIRIHEVVRRKKSFWKRGQKIKVLKGACTGCHKTTIYATIEYFLLEGVEGDTGGEARIICRPMDIPNENGCSLSVQGEDASLDIRSSLSLPISVIDSGKLVAVESIDWENRLTMKQNKSPASTGLLGSNHVRPPPGFDRVDSNCKGFQKTLTVKPSYHAGKYEVLSDEQKQPLDVRVGFTFQTIHIACYDAYDNRAAFQSVPDVNVNLHINKDMHIEVHGAKVTLSTDKLTLEIKDAMVLCNELDKIRPSYKATLTIASRNVPFSLSIPCRVYPGFLSRVDLKPKVKEDQLHPGFIFKELLLEVDDKGMVDLGGLLKLTAGYGENASISVSFGNKTIFKQAFSTVRKNLRIASAVPDFCVAGGHLENIEFEIVNSDGDIDTKFHHNENEGQFHLLTIKSDFFNTEDFIRYTLKHGRCTIPSIPIPANGGTFCFEAAHSQYTELCLAVEIPVIKMPTMNYDFQPPSSDKSIMLLQEHPSFNPLTNDKEFSDICRLGEKIKEIENRLSQFNEQKTETEQVMSKLLEKIQPCQIGNVYSCTKEEVMTKIKSMENSAASILCSLSRHRKQQDYLMEDIIGVVALIGTVQRPELSRVLAEYLGEDKMLGVICRTFGAASSLERYKQNGEVDCEGGLHTAATALGKAIRNRFLVLSLEDIRPYTGCLEVNDSQRKLALAYPRIPNGGTPDGFMGYAVNMVDLNIDFLHTKTASGHGLRETVLFSLFKKLQVYKTRQSMVAARACIEDGAVSLDGGILRENGILSLGYGDPFISFPCENNIVLSPEAEEILTQIEEMKSDLREIEEHIRVLSKFQEKCLKKFKRKEERYSKLLDGMEAEPMEQLLEYKTDTNDRCP</sequence>
<dbReference type="AlphaFoldDB" id="A0AAN9J6C1"/>
<organism evidence="2 3">
    <name type="scientific">Clitoria ternatea</name>
    <name type="common">Butterfly pea</name>
    <dbReference type="NCBI Taxonomy" id="43366"/>
    <lineage>
        <taxon>Eukaryota</taxon>
        <taxon>Viridiplantae</taxon>
        <taxon>Streptophyta</taxon>
        <taxon>Embryophyta</taxon>
        <taxon>Tracheophyta</taxon>
        <taxon>Spermatophyta</taxon>
        <taxon>Magnoliopsida</taxon>
        <taxon>eudicotyledons</taxon>
        <taxon>Gunneridae</taxon>
        <taxon>Pentapetalae</taxon>
        <taxon>rosids</taxon>
        <taxon>fabids</taxon>
        <taxon>Fabales</taxon>
        <taxon>Fabaceae</taxon>
        <taxon>Papilionoideae</taxon>
        <taxon>50 kb inversion clade</taxon>
        <taxon>NPAAA clade</taxon>
        <taxon>indigoferoid/millettioid clade</taxon>
        <taxon>Phaseoleae</taxon>
        <taxon>Clitoria</taxon>
    </lineage>
</organism>
<evidence type="ECO:0000313" key="3">
    <source>
        <dbReference type="Proteomes" id="UP001359559"/>
    </source>
</evidence>
<feature type="coiled-coil region" evidence="1">
    <location>
        <begin position="813"/>
        <end position="865"/>
    </location>
</feature>
<evidence type="ECO:0000256" key="1">
    <source>
        <dbReference type="SAM" id="Coils"/>
    </source>
</evidence>
<reference evidence="2 3" key="1">
    <citation type="submission" date="2024-01" db="EMBL/GenBank/DDBJ databases">
        <title>The genomes of 5 underutilized Papilionoideae crops provide insights into root nodulation and disease resistance.</title>
        <authorList>
            <person name="Yuan L."/>
        </authorList>
    </citation>
    <scope>NUCLEOTIDE SEQUENCE [LARGE SCALE GENOMIC DNA]</scope>
    <source>
        <strain evidence="2">LY-2023</strain>
        <tissue evidence="2">Leaf</tissue>
    </source>
</reference>
<dbReference type="PANTHER" id="PTHR33566">
    <property type="entry name" value="EN/SPM-LIKE TRANSPOSON-RELATED"/>
    <property type="match status" value="1"/>
</dbReference>
<accession>A0AAN9J6C1</accession>
<dbReference type="PANTHER" id="PTHR33566:SF1">
    <property type="entry name" value="EN_SPM-LIKE TRANSPOSON-RELATED"/>
    <property type="match status" value="1"/>
</dbReference>
<protein>
    <submittedName>
        <fullName evidence="2">Uncharacterized protein</fullName>
    </submittedName>
</protein>
<dbReference type="EMBL" id="JAYKXN010000004">
    <property type="protein sequence ID" value="KAK7293085.1"/>
    <property type="molecule type" value="Genomic_DNA"/>
</dbReference>
<comment type="caution">
    <text evidence="2">The sequence shown here is derived from an EMBL/GenBank/DDBJ whole genome shotgun (WGS) entry which is preliminary data.</text>
</comment>
<gene>
    <name evidence="2" type="ORF">RJT34_15946</name>
</gene>
<keyword evidence="1" id="KW-0175">Coiled coil</keyword>